<organism evidence="2 3">
    <name type="scientific">Candidatus Xianfuyuplasma coldseepsis</name>
    <dbReference type="NCBI Taxonomy" id="2782163"/>
    <lineage>
        <taxon>Bacteria</taxon>
        <taxon>Bacillati</taxon>
        <taxon>Mycoplasmatota</taxon>
        <taxon>Mollicutes</taxon>
        <taxon>Candidatus Izemoplasmatales</taxon>
        <taxon>Candidatus Izemoplasmataceae</taxon>
        <taxon>Candidatus Xianfuyuplasma</taxon>
    </lineage>
</organism>
<accession>A0A7L7KSJ6</accession>
<feature type="transmembrane region" description="Helical" evidence="1">
    <location>
        <begin position="53"/>
        <end position="76"/>
    </location>
</feature>
<keyword evidence="1" id="KW-1133">Transmembrane helix</keyword>
<feature type="transmembrane region" description="Helical" evidence="1">
    <location>
        <begin position="137"/>
        <end position="155"/>
    </location>
</feature>
<dbReference type="RefSeq" id="WP_258877518.1">
    <property type="nucleotide sequence ID" value="NZ_CP048914.1"/>
</dbReference>
<feature type="transmembrane region" description="Helical" evidence="1">
    <location>
        <begin position="162"/>
        <end position="181"/>
    </location>
</feature>
<gene>
    <name evidence="2" type="ORF">G4Z02_08135</name>
</gene>
<keyword evidence="1" id="KW-0812">Transmembrane</keyword>
<feature type="transmembrane region" description="Helical" evidence="1">
    <location>
        <begin position="12"/>
        <end position="33"/>
    </location>
</feature>
<dbReference type="KEGG" id="xcl:G4Z02_08135"/>
<sequence length="239" mass="28001">MIKTHSTFLLHRKIHTICFIMLITITAILYDIASLELPPSTILYQRQMLKFELLYQGILIIKITLMGWMTFLWVYSDYYNDYDVYLYVRDNPLKVRLAKWFVITAYTVFISVILTSILIGLLSVYPIPLSLSFVRSLVSKVVLFSMFYNTLYLLCSTWVRHISSVFVPLGLYFVGMILVDINNESKISENPANYIQLIAPDIVYLDNRIFFLFGHIVVVIVMVVLLQIVFHIFRQKDRL</sequence>
<proteinExistence type="predicted"/>
<keyword evidence="3" id="KW-1185">Reference proteome</keyword>
<evidence type="ECO:0000313" key="2">
    <source>
        <dbReference type="EMBL" id="QMS85713.1"/>
    </source>
</evidence>
<dbReference type="AlphaFoldDB" id="A0A7L7KSJ6"/>
<protein>
    <submittedName>
        <fullName evidence="2">Uncharacterized protein</fullName>
    </submittedName>
</protein>
<name>A0A7L7KSJ6_9MOLU</name>
<feature type="transmembrane region" description="Helical" evidence="1">
    <location>
        <begin position="97"/>
        <end position="125"/>
    </location>
</feature>
<evidence type="ECO:0000256" key="1">
    <source>
        <dbReference type="SAM" id="Phobius"/>
    </source>
</evidence>
<keyword evidence="1" id="KW-0472">Membrane</keyword>
<feature type="transmembrane region" description="Helical" evidence="1">
    <location>
        <begin position="209"/>
        <end position="233"/>
    </location>
</feature>
<reference evidence="2 3" key="1">
    <citation type="submission" date="2020-02" db="EMBL/GenBank/DDBJ databases">
        <authorList>
            <person name="Zheng R.K."/>
            <person name="Sun C.M."/>
        </authorList>
    </citation>
    <scope>NUCLEOTIDE SEQUENCE [LARGE SCALE GENOMIC DNA]</scope>
    <source>
        <strain evidence="3">zrk13</strain>
    </source>
</reference>
<dbReference type="Proteomes" id="UP000514720">
    <property type="component" value="Chromosome"/>
</dbReference>
<dbReference type="EMBL" id="CP048914">
    <property type="protein sequence ID" value="QMS85713.1"/>
    <property type="molecule type" value="Genomic_DNA"/>
</dbReference>
<evidence type="ECO:0000313" key="3">
    <source>
        <dbReference type="Proteomes" id="UP000514720"/>
    </source>
</evidence>